<gene>
    <name evidence="8" type="ORF">BD410DRAFT_821134</name>
</gene>
<dbReference type="OrthoDB" id="6730379at2759"/>
<evidence type="ECO:0000259" key="7">
    <source>
        <dbReference type="PROSITE" id="PS50850"/>
    </source>
</evidence>
<dbReference type="STRING" id="50990.A0A4Y7Q5K0"/>
<evidence type="ECO:0000256" key="4">
    <source>
        <dbReference type="ARBA" id="ARBA00022989"/>
    </source>
</evidence>
<feature type="transmembrane region" description="Helical" evidence="6">
    <location>
        <begin position="381"/>
        <end position="404"/>
    </location>
</feature>
<dbReference type="Proteomes" id="UP000294933">
    <property type="component" value="Unassembled WGS sequence"/>
</dbReference>
<keyword evidence="5 6" id="KW-0472">Membrane</keyword>
<sequence>MADHSLDEKSITGSSVEDLSHVDQSKLREVDVAIGIAAGHTNDEEISPEEAKRIRRKLDWHILPLLFLLYTLQNIDKSTLASASILGIIKDNKLTTDDFNNLNSAFYIGYLIFEWPQQWALQKFPVGKWLSFNIFLWCLFLGLHAVCHNFGGLFALRFLLGASEGCVTASTMLIISMFYNRTEIGQRIGWTFQCSGVGQIVSGFLSFGVFHANPKKHPNQWQWLMIATALMTFVLFILFVLFIPDNPTSARFLTPEEKLTTIKRIQANQNGIETKTFKMKQFIEAITDTKCILFFLFGAIADLQNGIGVQYSLVIKSLGFTTLQTTLLNIPSGFAQIFCVTLCCYLLGKFPNSRSWLNILFWIPGIVAAIVQIWLPFHNKVGHLIAIYVTNLGGAPSVAMMLAWVTSTCAGHTKKLTANGMFLIGYALGQILCTQFWKAQYKPRNIVPWIITLVTYFVDIAIVMAIRYVLITENKRRDALQAEAEASGKSLDEFSDLGYLDTVDESGKTVHVKVERALLDLTDKENLAFRYVL</sequence>
<dbReference type="InterPro" id="IPR020846">
    <property type="entry name" value="MFS_dom"/>
</dbReference>
<dbReference type="PANTHER" id="PTHR43791">
    <property type="entry name" value="PERMEASE-RELATED"/>
    <property type="match status" value="1"/>
</dbReference>
<proteinExistence type="predicted"/>
<dbReference type="SUPFAM" id="SSF103473">
    <property type="entry name" value="MFS general substrate transporter"/>
    <property type="match status" value="1"/>
</dbReference>
<dbReference type="VEuPathDB" id="FungiDB:BD410DRAFT_821134"/>
<reference evidence="8 9" key="1">
    <citation type="submission" date="2018-06" db="EMBL/GenBank/DDBJ databases">
        <title>A transcriptomic atlas of mushroom development highlights an independent origin of complex multicellularity.</title>
        <authorList>
            <consortium name="DOE Joint Genome Institute"/>
            <person name="Krizsan K."/>
            <person name="Almasi E."/>
            <person name="Merenyi Z."/>
            <person name="Sahu N."/>
            <person name="Viragh M."/>
            <person name="Koszo T."/>
            <person name="Mondo S."/>
            <person name="Kiss B."/>
            <person name="Balint B."/>
            <person name="Kues U."/>
            <person name="Barry K."/>
            <person name="Hegedus J.C."/>
            <person name="Henrissat B."/>
            <person name="Johnson J."/>
            <person name="Lipzen A."/>
            <person name="Ohm R."/>
            <person name="Nagy I."/>
            <person name="Pangilinan J."/>
            <person name="Yan J."/>
            <person name="Xiong Y."/>
            <person name="Grigoriev I.V."/>
            <person name="Hibbett D.S."/>
            <person name="Nagy L.G."/>
        </authorList>
    </citation>
    <scope>NUCLEOTIDE SEQUENCE [LARGE SCALE GENOMIC DNA]</scope>
    <source>
        <strain evidence="8 9">SZMC22713</strain>
    </source>
</reference>
<evidence type="ECO:0000256" key="6">
    <source>
        <dbReference type="SAM" id="Phobius"/>
    </source>
</evidence>
<evidence type="ECO:0000256" key="3">
    <source>
        <dbReference type="ARBA" id="ARBA00022692"/>
    </source>
</evidence>
<dbReference type="Gene3D" id="1.20.1250.20">
    <property type="entry name" value="MFS general substrate transporter like domains"/>
    <property type="match status" value="1"/>
</dbReference>
<keyword evidence="9" id="KW-1185">Reference proteome</keyword>
<dbReference type="PROSITE" id="PS50850">
    <property type="entry name" value="MFS"/>
    <property type="match status" value="1"/>
</dbReference>
<evidence type="ECO:0000256" key="5">
    <source>
        <dbReference type="ARBA" id="ARBA00023136"/>
    </source>
</evidence>
<feature type="domain" description="Major facilitator superfamily (MFS) profile" evidence="7">
    <location>
        <begin position="62"/>
        <end position="477"/>
    </location>
</feature>
<feature type="transmembrane region" description="Helical" evidence="6">
    <location>
        <begin position="190"/>
        <end position="211"/>
    </location>
</feature>
<feature type="transmembrane region" description="Helical" evidence="6">
    <location>
        <begin position="327"/>
        <end position="348"/>
    </location>
</feature>
<dbReference type="InterPro" id="IPR011701">
    <property type="entry name" value="MFS"/>
</dbReference>
<keyword evidence="3 6" id="KW-0812">Transmembrane</keyword>
<name>A0A4Y7Q5K0_9AGAM</name>
<dbReference type="InterPro" id="IPR036259">
    <property type="entry name" value="MFS_trans_sf"/>
</dbReference>
<dbReference type="EMBL" id="ML170173">
    <property type="protein sequence ID" value="TDL22854.1"/>
    <property type="molecule type" value="Genomic_DNA"/>
</dbReference>
<feature type="transmembrane region" description="Helical" evidence="6">
    <location>
        <begin position="416"/>
        <end position="437"/>
    </location>
</feature>
<dbReference type="GO" id="GO:0016020">
    <property type="term" value="C:membrane"/>
    <property type="evidence" value="ECO:0007669"/>
    <property type="project" value="UniProtKB-SubCell"/>
</dbReference>
<accession>A0A4Y7Q5K0</accession>
<evidence type="ECO:0000256" key="2">
    <source>
        <dbReference type="ARBA" id="ARBA00022448"/>
    </source>
</evidence>
<evidence type="ECO:0000313" key="9">
    <source>
        <dbReference type="Proteomes" id="UP000294933"/>
    </source>
</evidence>
<dbReference type="GO" id="GO:0022857">
    <property type="term" value="F:transmembrane transporter activity"/>
    <property type="evidence" value="ECO:0007669"/>
    <property type="project" value="InterPro"/>
</dbReference>
<organism evidence="8 9">
    <name type="scientific">Rickenella mellea</name>
    <dbReference type="NCBI Taxonomy" id="50990"/>
    <lineage>
        <taxon>Eukaryota</taxon>
        <taxon>Fungi</taxon>
        <taxon>Dikarya</taxon>
        <taxon>Basidiomycota</taxon>
        <taxon>Agaricomycotina</taxon>
        <taxon>Agaricomycetes</taxon>
        <taxon>Hymenochaetales</taxon>
        <taxon>Rickenellaceae</taxon>
        <taxon>Rickenella</taxon>
    </lineage>
</organism>
<feature type="transmembrane region" description="Helical" evidence="6">
    <location>
        <begin position="449"/>
        <end position="470"/>
    </location>
</feature>
<protein>
    <submittedName>
        <fullName evidence="8">MFS general substrate transporter</fullName>
    </submittedName>
</protein>
<evidence type="ECO:0000256" key="1">
    <source>
        <dbReference type="ARBA" id="ARBA00004141"/>
    </source>
</evidence>
<keyword evidence="2" id="KW-0813">Transport</keyword>
<feature type="transmembrane region" description="Helical" evidence="6">
    <location>
        <begin position="223"/>
        <end position="243"/>
    </location>
</feature>
<feature type="transmembrane region" description="Helical" evidence="6">
    <location>
        <begin position="129"/>
        <end position="147"/>
    </location>
</feature>
<dbReference type="PANTHER" id="PTHR43791:SF63">
    <property type="entry name" value="HIGH AFFINITY CYSTEINE TRANSPORTER"/>
    <property type="match status" value="1"/>
</dbReference>
<comment type="subcellular location">
    <subcellularLocation>
        <location evidence="1">Membrane</location>
        <topology evidence="1">Multi-pass membrane protein</topology>
    </subcellularLocation>
</comment>
<evidence type="ECO:0000313" key="8">
    <source>
        <dbReference type="EMBL" id="TDL22854.1"/>
    </source>
</evidence>
<dbReference type="Pfam" id="PF07690">
    <property type="entry name" value="MFS_1"/>
    <property type="match status" value="1"/>
</dbReference>
<dbReference type="AlphaFoldDB" id="A0A4Y7Q5K0"/>
<keyword evidence="4 6" id="KW-1133">Transmembrane helix</keyword>
<feature type="transmembrane region" description="Helical" evidence="6">
    <location>
        <begin position="154"/>
        <end position="178"/>
    </location>
</feature>
<feature type="transmembrane region" description="Helical" evidence="6">
    <location>
        <begin position="355"/>
        <end position="375"/>
    </location>
</feature>